<dbReference type="InterPro" id="IPR010994">
    <property type="entry name" value="RuvA_2-like"/>
</dbReference>
<dbReference type="Gene3D" id="1.10.150.320">
    <property type="entry name" value="Photosystem II 12 kDa extrinsic protein"/>
    <property type="match status" value="1"/>
</dbReference>
<keyword evidence="2" id="KW-1133">Transmembrane helix</keyword>
<evidence type="ECO:0000313" key="4">
    <source>
        <dbReference type="Proteomes" id="UP001596266"/>
    </source>
</evidence>
<dbReference type="Proteomes" id="UP001596266">
    <property type="component" value="Unassembled WGS sequence"/>
</dbReference>
<evidence type="ECO:0000256" key="2">
    <source>
        <dbReference type="SAM" id="Phobius"/>
    </source>
</evidence>
<evidence type="ECO:0000256" key="1">
    <source>
        <dbReference type="SAM" id="MobiDB-lite"/>
    </source>
</evidence>
<gene>
    <name evidence="3" type="ORF">ACFP57_01185</name>
</gene>
<keyword evidence="4" id="KW-1185">Reference proteome</keyword>
<keyword evidence="2" id="KW-0812">Transmembrane</keyword>
<accession>A0ABW1WWH7</accession>
<dbReference type="RefSeq" id="WP_343886353.1">
    <property type="nucleotide sequence ID" value="NZ_BAAAKI010000014.1"/>
</dbReference>
<feature type="transmembrane region" description="Helical" evidence="2">
    <location>
        <begin position="51"/>
        <end position="70"/>
    </location>
</feature>
<feature type="region of interest" description="Disordered" evidence="1">
    <location>
        <begin position="152"/>
        <end position="174"/>
    </location>
</feature>
<feature type="transmembrane region" description="Helical" evidence="2">
    <location>
        <begin position="82"/>
        <end position="99"/>
    </location>
</feature>
<sequence>MTAPRTPEEKLSSRSWRFQHSLWTLSSWATIGFLAWAGFLYVGVKSRNKRLIIASAIWAVLGFALILIVAKTPSSAESPLPGFAMIAYWIGSVIHQMVLNKEWLRWRAYASPWYSAETAVPAIPSASVIETQVRDALSAPVSYSSHPPAGPATFIGQGGAPRPPVGSQSVSTAPLDVNRSSAEELVAVIGFTPADARAIVASRDHIGPYRDPQDLVTRGVLPPHVYMNVRDRLTVANAPSLPRVSRPTEGPVQGRRLEF</sequence>
<keyword evidence="3" id="KW-0238">DNA-binding</keyword>
<organism evidence="3 4">
    <name type="scientific">Luteococcus sanguinis</name>
    <dbReference type="NCBI Taxonomy" id="174038"/>
    <lineage>
        <taxon>Bacteria</taxon>
        <taxon>Bacillati</taxon>
        <taxon>Actinomycetota</taxon>
        <taxon>Actinomycetes</taxon>
        <taxon>Propionibacteriales</taxon>
        <taxon>Propionibacteriaceae</taxon>
        <taxon>Luteococcus</taxon>
    </lineage>
</organism>
<dbReference type="Pfam" id="PF12836">
    <property type="entry name" value="HHH_3"/>
    <property type="match status" value="1"/>
</dbReference>
<name>A0ABW1WWH7_9ACTN</name>
<reference evidence="4" key="1">
    <citation type="journal article" date="2019" name="Int. J. Syst. Evol. Microbiol.">
        <title>The Global Catalogue of Microorganisms (GCM) 10K type strain sequencing project: providing services to taxonomists for standard genome sequencing and annotation.</title>
        <authorList>
            <consortium name="The Broad Institute Genomics Platform"/>
            <consortium name="The Broad Institute Genome Sequencing Center for Infectious Disease"/>
            <person name="Wu L."/>
            <person name="Ma J."/>
        </authorList>
    </citation>
    <scope>NUCLEOTIDE SEQUENCE [LARGE SCALE GENOMIC DNA]</scope>
    <source>
        <strain evidence="4">CGMCC 1.15277</strain>
    </source>
</reference>
<dbReference type="SUPFAM" id="SSF47781">
    <property type="entry name" value="RuvA domain 2-like"/>
    <property type="match status" value="1"/>
</dbReference>
<evidence type="ECO:0000313" key="3">
    <source>
        <dbReference type="EMBL" id="MFC6395610.1"/>
    </source>
</evidence>
<comment type="caution">
    <text evidence="3">The sequence shown here is derived from an EMBL/GenBank/DDBJ whole genome shotgun (WGS) entry which is preliminary data.</text>
</comment>
<feature type="region of interest" description="Disordered" evidence="1">
    <location>
        <begin position="240"/>
        <end position="259"/>
    </location>
</feature>
<dbReference type="EMBL" id="JBHSUA010000006">
    <property type="protein sequence ID" value="MFC6395610.1"/>
    <property type="molecule type" value="Genomic_DNA"/>
</dbReference>
<protein>
    <submittedName>
        <fullName evidence="3">ComEA family DNA-binding protein</fullName>
    </submittedName>
</protein>
<proteinExistence type="predicted"/>
<keyword evidence="2" id="KW-0472">Membrane</keyword>
<feature type="transmembrane region" description="Helical" evidence="2">
    <location>
        <begin position="20"/>
        <end position="44"/>
    </location>
</feature>
<dbReference type="GO" id="GO:0003677">
    <property type="term" value="F:DNA binding"/>
    <property type="evidence" value="ECO:0007669"/>
    <property type="project" value="UniProtKB-KW"/>
</dbReference>